<evidence type="ECO:0000256" key="6">
    <source>
        <dbReference type="HAMAP-Rule" id="MF_01813"/>
    </source>
</evidence>
<comment type="catalytic activity">
    <reaction evidence="6">
        <text>a 2-methoxy-6-(all-trans-polyprenyl)benzene-1,4-diol + S-adenosyl-L-methionine = a 5-methoxy-2-methyl-3-(all-trans-polyprenyl)benzene-1,4-diol + S-adenosyl-L-homocysteine + H(+)</text>
        <dbReference type="Rhea" id="RHEA:28286"/>
        <dbReference type="Rhea" id="RHEA-COMP:10858"/>
        <dbReference type="Rhea" id="RHEA-COMP:10859"/>
        <dbReference type="ChEBI" id="CHEBI:15378"/>
        <dbReference type="ChEBI" id="CHEBI:57856"/>
        <dbReference type="ChEBI" id="CHEBI:59789"/>
        <dbReference type="ChEBI" id="CHEBI:84166"/>
        <dbReference type="ChEBI" id="CHEBI:84167"/>
        <dbReference type="EC" id="2.1.1.201"/>
    </reaction>
</comment>
<keyword evidence="8" id="KW-0830">Ubiquinone</keyword>
<dbReference type="InterPro" id="IPR004033">
    <property type="entry name" value="UbiE/COQ5_MeTrFase"/>
</dbReference>
<dbReference type="EMBL" id="ACCU02000004">
    <property type="protein sequence ID" value="EEE47758.2"/>
    <property type="molecule type" value="Genomic_DNA"/>
</dbReference>
<dbReference type="PROSITE" id="PS51608">
    <property type="entry name" value="SAM_MT_UBIE"/>
    <property type="match status" value="1"/>
</dbReference>
<dbReference type="Proteomes" id="UP000004703">
    <property type="component" value="Chromosome"/>
</dbReference>
<feature type="binding site" evidence="6">
    <location>
        <position position="107"/>
    </location>
    <ligand>
        <name>S-adenosyl-L-methionine</name>
        <dbReference type="ChEBI" id="CHEBI:59789"/>
    </ligand>
</feature>
<dbReference type="Gene3D" id="3.40.50.150">
    <property type="entry name" value="Vaccinia Virus protein VP39"/>
    <property type="match status" value="1"/>
</dbReference>
<evidence type="ECO:0000256" key="3">
    <source>
        <dbReference type="ARBA" id="ARBA00022679"/>
    </source>
</evidence>
<dbReference type="UniPathway" id="UPA00079">
    <property type="reaction ID" value="UER00169"/>
</dbReference>
<keyword evidence="4 6" id="KW-0831">Ubiquinone biosynthesis</keyword>
<dbReference type="RefSeq" id="WP_050776179.1">
    <property type="nucleotide sequence ID" value="NZ_CM011002.1"/>
</dbReference>
<gene>
    <name evidence="6" type="primary">ubiE</name>
    <name evidence="8" type="ORF">SADFL11_5047</name>
</gene>
<dbReference type="GO" id="GO:0009234">
    <property type="term" value="P:menaquinone biosynthetic process"/>
    <property type="evidence" value="ECO:0007669"/>
    <property type="project" value="UniProtKB-UniRule"/>
</dbReference>
<reference evidence="8 9" key="2">
    <citation type="submission" date="2013-04" db="EMBL/GenBank/DDBJ databases">
        <authorList>
            <person name="Fiebig A."/>
            <person name="Pradella S."/>
            <person name="Wagner-Doebler I."/>
        </authorList>
    </citation>
    <scope>NUCLEOTIDE SEQUENCE [LARGE SCALE GENOMIC DNA]</scope>
    <source>
        <strain evidence="9">DSM 17067 / NCIMB 14079 / DFL-11</strain>
    </source>
</reference>
<feature type="binding site" evidence="6">
    <location>
        <begin position="135"/>
        <end position="136"/>
    </location>
    <ligand>
        <name>S-adenosyl-L-methionine</name>
        <dbReference type="ChEBI" id="CHEBI:59789"/>
    </ligand>
</feature>
<proteinExistence type="inferred from homology"/>
<comment type="function">
    <text evidence="6">Methyltransferase required for the conversion of demethylmenaquinol (DMKH2) to menaquinol (MKH2) and the conversion of 2-polyprenyl-6-methoxy-1,4-benzoquinol (DDMQH2) to 2-polyprenyl-3-methyl-6-methoxy-1,4-benzoquinol (DMQH2).</text>
</comment>
<comment type="similarity">
    <text evidence="6">Belongs to the class I-like SAM-binding methyltransferase superfamily. MenG/UbiE family.</text>
</comment>
<dbReference type="NCBIfam" id="NF001242">
    <property type="entry name" value="PRK00216.1-3"/>
    <property type="match status" value="1"/>
</dbReference>
<dbReference type="CDD" id="cd02440">
    <property type="entry name" value="AdoMet_MTases"/>
    <property type="match status" value="1"/>
</dbReference>
<evidence type="ECO:0000256" key="5">
    <source>
        <dbReference type="ARBA" id="ARBA00022691"/>
    </source>
</evidence>
<keyword evidence="3 6" id="KW-0808">Transferase</keyword>
<keyword evidence="1 6" id="KW-0474">Menaquinone biosynthesis</keyword>
<dbReference type="SUPFAM" id="SSF53335">
    <property type="entry name" value="S-adenosyl-L-methionine-dependent methyltransferases"/>
    <property type="match status" value="1"/>
</dbReference>
<dbReference type="InterPro" id="IPR029063">
    <property type="entry name" value="SAM-dependent_MTases_sf"/>
</dbReference>
<dbReference type="GO" id="GO:0043770">
    <property type="term" value="F:demethylmenaquinone methyltransferase activity"/>
    <property type="evidence" value="ECO:0007669"/>
    <property type="project" value="UniProtKB-UniRule"/>
</dbReference>
<comment type="pathway">
    <text evidence="6">Quinol/quinone metabolism; menaquinone biosynthesis; menaquinol from 1,4-dihydroxy-2-naphthoate: step 2/2.</text>
</comment>
<keyword evidence="5 6" id="KW-0949">S-adenosyl-L-methionine</keyword>
<dbReference type="GO" id="GO:0008425">
    <property type="term" value="F:2-methoxy-6-polyprenyl-1,4-benzoquinol methyltransferase activity"/>
    <property type="evidence" value="ECO:0007669"/>
    <property type="project" value="UniProtKB-UniRule"/>
</dbReference>
<comment type="pathway">
    <text evidence="6">Cofactor biosynthesis; ubiquinone biosynthesis.</text>
</comment>
<dbReference type="EC" id="2.1.1.163" evidence="6"/>
<evidence type="ECO:0000313" key="9">
    <source>
        <dbReference type="Proteomes" id="UP000004703"/>
    </source>
</evidence>
<feature type="compositionally biased region" description="Polar residues" evidence="7">
    <location>
        <begin position="1"/>
        <end position="10"/>
    </location>
</feature>
<dbReference type="HAMAP" id="MF_01813">
    <property type="entry name" value="MenG_UbiE_methyltr"/>
    <property type="match status" value="1"/>
</dbReference>
<dbReference type="PANTHER" id="PTHR43591">
    <property type="entry name" value="METHYLTRANSFERASE"/>
    <property type="match status" value="1"/>
</dbReference>
<dbReference type="UniPathway" id="UPA00232"/>
<comment type="caution">
    <text evidence="8">The sequence shown here is derived from an EMBL/GenBank/DDBJ whole genome shotgun (WGS) entry which is preliminary data.</text>
</comment>
<keyword evidence="2 6" id="KW-0489">Methyltransferase</keyword>
<evidence type="ECO:0000256" key="2">
    <source>
        <dbReference type="ARBA" id="ARBA00022603"/>
    </source>
</evidence>
<reference evidence="8 9" key="1">
    <citation type="submission" date="2008-01" db="EMBL/GenBank/DDBJ databases">
        <authorList>
            <person name="Wagner-Dobler I."/>
            <person name="Ferriera S."/>
            <person name="Johnson J."/>
            <person name="Kravitz S."/>
            <person name="Beeson K."/>
            <person name="Sutton G."/>
            <person name="Rogers Y.-H."/>
            <person name="Friedman R."/>
            <person name="Frazier M."/>
            <person name="Venter J.C."/>
        </authorList>
    </citation>
    <scope>NUCLEOTIDE SEQUENCE [LARGE SCALE GENOMIC DNA]</scope>
    <source>
        <strain evidence="9">DSM 17067 / NCIMB 14079 / DFL-11</strain>
    </source>
</reference>
<dbReference type="NCBIfam" id="TIGR01934">
    <property type="entry name" value="MenG_MenH_UbiE"/>
    <property type="match status" value="1"/>
</dbReference>
<name>A0A5E8H8M2_ROSAD</name>
<evidence type="ECO:0000256" key="7">
    <source>
        <dbReference type="SAM" id="MobiDB-lite"/>
    </source>
</evidence>
<evidence type="ECO:0000256" key="1">
    <source>
        <dbReference type="ARBA" id="ARBA00022428"/>
    </source>
</evidence>
<evidence type="ECO:0000313" key="8">
    <source>
        <dbReference type="EMBL" id="EEE47758.2"/>
    </source>
</evidence>
<accession>A0A5E8H8M2</accession>
<dbReference type="PANTHER" id="PTHR43591:SF24">
    <property type="entry name" value="2-METHOXY-6-POLYPRENYL-1,4-BENZOQUINOL METHYLASE, MITOCHONDRIAL"/>
    <property type="match status" value="1"/>
</dbReference>
<sequence length="263" mass="29102">MTQQANSQTRTPEDMPTSFGFTKVGEGQKQALVDDVFYKVASRYDLMNDLMSGGLHRVWKDAMVSYLAPPKSSASGWRLLDVAGGTGDVSTRVVEKSQRSVKAVVCDINNSMLNVGRDRAEKAGLSDLITFSQGNAEDLPFPDKSFDAYTIAFGIRNVPDIPKALREANRVLKRGGRFMCLEFSEVDVPGLDKVYDAFSFNAIPAMGKWVTGDGEPYQYLVESIRKFPSQERFAEMIREAGLARVTYRNYSGGIAALHSGWKL</sequence>
<comment type="caution">
    <text evidence="6">Lacks conserved residue(s) required for the propagation of feature annotation.</text>
</comment>
<dbReference type="PROSITE" id="PS01183">
    <property type="entry name" value="UBIE_1"/>
    <property type="match status" value="1"/>
</dbReference>
<dbReference type="GO" id="GO:0032259">
    <property type="term" value="P:methylation"/>
    <property type="evidence" value="ECO:0007669"/>
    <property type="project" value="UniProtKB-KW"/>
</dbReference>
<protein>
    <recommendedName>
        <fullName evidence="6">Ubiquinone/menaquinone biosynthesis C-methyltransferase UbiE</fullName>
        <ecNumber evidence="6">2.1.1.163</ecNumber>
        <ecNumber evidence="6">2.1.1.201</ecNumber>
    </recommendedName>
    <alternativeName>
        <fullName evidence="6">2-methoxy-6-polyprenyl-1,4-benzoquinol methylase</fullName>
    </alternativeName>
    <alternativeName>
        <fullName evidence="6">Demethylmenaquinone methyltransferase</fullName>
    </alternativeName>
</protein>
<comment type="catalytic activity">
    <reaction evidence="6">
        <text>a 2-demethylmenaquinol + S-adenosyl-L-methionine = a menaquinol + S-adenosyl-L-homocysteine + H(+)</text>
        <dbReference type="Rhea" id="RHEA:42640"/>
        <dbReference type="Rhea" id="RHEA-COMP:9539"/>
        <dbReference type="Rhea" id="RHEA-COMP:9563"/>
        <dbReference type="ChEBI" id="CHEBI:15378"/>
        <dbReference type="ChEBI" id="CHEBI:18151"/>
        <dbReference type="ChEBI" id="CHEBI:55437"/>
        <dbReference type="ChEBI" id="CHEBI:57856"/>
        <dbReference type="ChEBI" id="CHEBI:59789"/>
        <dbReference type="EC" id="2.1.1.163"/>
    </reaction>
</comment>
<dbReference type="PROSITE" id="PS01184">
    <property type="entry name" value="UBIE_2"/>
    <property type="match status" value="1"/>
</dbReference>
<dbReference type="AlphaFoldDB" id="A0A5E8H8M2"/>
<organism evidence="8 9">
    <name type="scientific">Roseibium alexandrii (strain DSM 17067 / NCIMB 14079 / DFL-11)</name>
    <name type="common">Labrenzia alexandrii</name>
    <dbReference type="NCBI Taxonomy" id="244592"/>
    <lineage>
        <taxon>Bacteria</taxon>
        <taxon>Pseudomonadati</taxon>
        <taxon>Pseudomonadota</taxon>
        <taxon>Alphaproteobacteria</taxon>
        <taxon>Hyphomicrobiales</taxon>
        <taxon>Stappiaceae</taxon>
        <taxon>Roseibium</taxon>
    </lineage>
</organism>
<evidence type="ECO:0000256" key="4">
    <source>
        <dbReference type="ARBA" id="ARBA00022688"/>
    </source>
</evidence>
<dbReference type="Pfam" id="PF01209">
    <property type="entry name" value="Ubie_methyltran"/>
    <property type="match status" value="1"/>
</dbReference>
<dbReference type="GO" id="GO:0009060">
    <property type="term" value="P:aerobic respiration"/>
    <property type="evidence" value="ECO:0007669"/>
    <property type="project" value="UniProtKB-UniRule"/>
</dbReference>
<feature type="region of interest" description="Disordered" evidence="7">
    <location>
        <begin position="1"/>
        <end position="21"/>
    </location>
</feature>
<feature type="binding site" evidence="6">
    <location>
        <position position="86"/>
    </location>
    <ligand>
        <name>S-adenosyl-L-methionine</name>
        <dbReference type="ChEBI" id="CHEBI:59789"/>
    </ligand>
</feature>
<dbReference type="EC" id="2.1.1.201" evidence="6"/>
<dbReference type="InterPro" id="IPR023576">
    <property type="entry name" value="UbiE/COQ5_MeTrFase_CS"/>
</dbReference>